<dbReference type="InterPro" id="IPR050330">
    <property type="entry name" value="Bact_OuterMem_StrucFunc"/>
</dbReference>
<evidence type="ECO:0000256" key="2">
    <source>
        <dbReference type="ARBA" id="ARBA00023136"/>
    </source>
</evidence>
<accession>A0ABV3ZK08</accession>
<keyword evidence="5" id="KW-1133">Transmembrane helix</keyword>
<dbReference type="PRINTS" id="PR01021">
    <property type="entry name" value="OMPADOMAIN"/>
</dbReference>
<evidence type="ECO:0000256" key="1">
    <source>
        <dbReference type="ARBA" id="ARBA00004442"/>
    </source>
</evidence>
<reference evidence="7 8" key="1">
    <citation type="submission" date="2023-07" db="EMBL/GenBank/DDBJ databases">
        <authorList>
            <person name="Lian W.-H."/>
        </authorList>
    </citation>
    <scope>NUCLEOTIDE SEQUENCE [LARGE SCALE GENOMIC DNA]</scope>
    <source>
        <strain evidence="7 8">SYSU DXS3180</strain>
    </source>
</reference>
<feature type="domain" description="OmpA-like" evidence="6">
    <location>
        <begin position="297"/>
        <end position="415"/>
    </location>
</feature>
<evidence type="ECO:0000313" key="8">
    <source>
        <dbReference type="Proteomes" id="UP001560573"/>
    </source>
</evidence>
<dbReference type="Gene3D" id="3.30.1330.60">
    <property type="entry name" value="OmpA-like domain"/>
    <property type="match status" value="1"/>
</dbReference>
<dbReference type="EMBL" id="JAULBC010000008">
    <property type="protein sequence ID" value="MEX6690221.1"/>
    <property type="molecule type" value="Genomic_DNA"/>
</dbReference>
<comment type="caution">
    <text evidence="7">The sequence shown here is derived from an EMBL/GenBank/DDBJ whole genome shotgun (WGS) entry which is preliminary data.</text>
</comment>
<dbReference type="PANTHER" id="PTHR30329">
    <property type="entry name" value="STATOR ELEMENT OF FLAGELLAR MOTOR COMPLEX"/>
    <property type="match status" value="1"/>
</dbReference>
<feature type="transmembrane region" description="Helical" evidence="5">
    <location>
        <begin position="215"/>
        <end position="233"/>
    </location>
</feature>
<dbReference type="InterPro" id="IPR006664">
    <property type="entry name" value="OMP_bac"/>
</dbReference>
<dbReference type="InterPro" id="IPR036737">
    <property type="entry name" value="OmpA-like_sf"/>
</dbReference>
<dbReference type="InterPro" id="IPR006665">
    <property type="entry name" value="OmpA-like"/>
</dbReference>
<comment type="subcellular location">
    <subcellularLocation>
        <location evidence="1">Cell outer membrane</location>
    </subcellularLocation>
</comment>
<dbReference type="SUPFAM" id="SSF103088">
    <property type="entry name" value="OmpA-like"/>
    <property type="match status" value="1"/>
</dbReference>
<dbReference type="InterPro" id="IPR009282">
    <property type="entry name" value="DUF937"/>
</dbReference>
<dbReference type="Pfam" id="PF00691">
    <property type="entry name" value="OmpA"/>
    <property type="match status" value="1"/>
</dbReference>
<keyword evidence="8" id="KW-1185">Reference proteome</keyword>
<dbReference type="RefSeq" id="WP_369331636.1">
    <property type="nucleotide sequence ID" value="NZ_JAULBC010000008.1"/>
</dbReference>
<organism evidence="7 8">
    <name type="scientific">Danxiaibacter flavus</name>
    <dbReference type="NCBI Taxonomy" id="3049108"/>
    <lineage>
        <taxon>Bacteria</taxon>
        <taxon>Pseudomonadati</taxon>
        <taxon>Bacteroidota</taxon>
        <taxon>Chitinophagia</taxon>
        <taxon>Chitinophagales</taxon>
        <taxon>Chitinophagaceae</taxon>
        <taxon>Danxiaibacter</taxon>
    </lineage>
</organism>
<evidence type="ECO:0000259" key="6">
    <source>
        <dbReference type="PROSITE" id="PS51123"/>
    </source>
</evidence>
<name>A0ABV3ZK08_9BACT</name>
<dbReference type="PROSITE" id="PS51123">
    <property type="entry name" value="OMPA_2"/>
    <property type="match status" value="1"/>
</dbReference>
<evidence type="ECO:0000256" key="3">
    <source>
        <dbReference type="ARBA" id="ARBA00023237"/>
    </source>
</evidence>
<dbReference type="PANTHER" id="PTHR30329:SF21">
    <property type="entry name" value="LIPOPROTEIN YIAD-RELATED"/>
    <property type="match status" value="1"/>
</dbReference>
<keyword evidence="5" id="KW-0812">Transmembrane</keyword>
<dbReference type="Proteomes" id="UP001560573">
    <property type="component" value="Unassembled WGS sequence"/>
</dbReference>
<sequence length="415" mass="42862">MSFNLIESVKGLISGDLISKAASTLGESEGGIQKLINGAVPVSIASMIQNATNSSDGGAGLLDTARQVSRSGVLGNPGSLFSGNTSSVPGLSGIMESLFDGNFNSISNALSSFAGVRSSSASSILSMVVPVVLGVFGKHAIDNNLSATDATSFLASQKLSLLSSLPPGLDVAGMLGISSLSSLGSKISGGATTVADTAQQTVDYAAGPVKKGDNWVMPLLLVLIAAALIWYFLKGNNKASSGAVTVDTTTVVTPPVTTPILTLTRIKVRLPNGKMLNAYTGGIEDKLVAYLNSNEAVSKDKWFDFDNVNFKTGTTGLTDSSQQQIQNIAEILKAYPKVKVKVGGYTDKTGDSIANQKLSQSRAETIASAIKTAGANAQQVVGAEGYGSHFATVDASASDEARKVDRRMALNVREK</sequence>
<evidence type="ECO:0000313" key="7">
    <source>
        <dbReference type="EMBL" id="MEX6690221.1"/>
    </source>
</evidence>
<gene>
    <name evidence="7" type="ORF">QTN47_22115</name>
</gene>
<dbReference type="CDD" id="cd07185">
    <property type="entry name" value="OmpA_C-like"/>
    <property type="match status" value="1"/>
</dbReference>
<evidence type="ECO:0000256" key="5">
    <source>
        <dbReference type="SAM" id="Phobius"/>
    </source>
</evidence>
<keyword evidence="2 4" id="KW-0472">Membrane</keyword>
<proteinExistence type="predicted"/>
<evidence type="ECO:0000256" key="4">
    <source>
        <dbReference type="PROSITE-ProRule" id="PRU00473"/>
    </source>
</evidence>
<protein>
    <submittedName>
        <fullName evidence="7">OmpA family protein</fullName>
    </submittedName>
</protein>
<dbReference type="Pfam" id="PF06078">
    <property type="entry name" value="DUF937"/>
    <property type="match status" value="1"/>
</dbReference>
<keyword evidence="3" id="KW-0998">Cell outer membrane</keyword>